<dbReference type="Pfam" id="PF00005">
    <property type="entry name" value="ABC_tran"/>
    <property type="match status" value="1"/>
</dbReference>
<dbReference type="GO" id="GO:0016887">
    <property type="term" value="F:ATP hydrolysis activity"/>
    <property type="evidence" value="ECO:0007669"/>
    <property type="project" value="InterPro"/>
</dbReference>
<dbReference type="GO" id="GO:0140359">
    <property type="term" value="F:ABC-type transporter activity"/>
    <property type="evidence" value="ECO:0007669"/>
    <property type="project" value="InterPro"/>
</dbReference>
<keyword evidence="6" id="KW-0067">ATP-binding</keyword>
<sequence length="621" mass="70401">MIDAPAIACSGEDTILLERNSIDIKFQDVSYRIPQGRNAPKIILKNVSGIFKSGQLTAILGPSGAGKSTLLNVLAGYKCHGISGTIYINGKIRNMKEFRRISRYIMQEDLLQKWLTAEELMMLAADLKLSNKISQQKKKETVLEILDLLRLTKAKDTMTDKLSGGERKRLSIAIELVNNPPIIFLDEPTTGLDDLASAQCITLLKSLATGGRTIICSIHTPSARLFAQFDQSYVLADGMCVYQGYGPNVVDYLSNIGLICPTHYNPADFMIEVCCSEYGNFTDKLAAMANNQFVTTCESLQERSAKYDLSEFSCNTSHEVSIPFQFKTIIFRMWKQMLRDKNHILLKLFLHILLGVFVGYIFYDIANDGSQTIYNFGFFYCCLVFFLYIPLMPILLYFPTEVQLIKREYFNRWYSLRAYFAAMTVSTIPVTIIMSVLFLTPTYVISGQPLEAHRFLYFCMIFILTAFVSESFGLIVSSFLNVVNSMFLAPSCSVPFMLLAVYGMGFGHVGIPITMKIMMHLSYLRYSLEAVVNAVMRDRGILPCAQDEKLCFAFADPNVFLEIMGFEERNIWVDFGALLFIYVLFRVVCYNLLRQRLSPNKTFRALQLIVRLVKSHISVSR</sequence>
<dbReference type="Pfam" id="PF01061">
    <property type="entry name" value="ABC2_membrane"/>
    <property type="match status" value="1"/>
</dbReference>
<feature type="transmembrane region" description="Helical" evidence="9">
    <location>
        <begin position="455"/>
        <end position="482"/>
    </location>
</feature>
<dbReference type="InterPro" id="IPR027417">
    <property type="entry name" value="P-loop_NTPase"/>
</dbReference>
<gene>
    <name evidence="11" type="ORF">QE152_g26827</name>
</gene>
<evidence type="ECO:0000256" key="7">
    <source>
        <dbReference type="ARBA" id="ARBA00022989"/>
    </source>
</evidence>
<dbReference type="AlphaFoldDB" id="A0AAW1JWV0"/>
<dbReference type="InterPro" id="IPR003439">
    <property type="entry name" value="ABC_transporter-like_ATP-bd"/>
</dbReference>
<evidence type="ECO:0000256" key="3">
    <source>
        <dbReference type="ARBA" id="ARBA00022448"/>
    </source>
</evidence>
<dbReference type="Pfam" id="PF19055">
    <property type="entry name" value="ABC2_membrane_7"/>
    <property type="match status" value="1"/>
</dbReference>
<dbReference type="CDD" id="cd03213">
    <property type="entry name" value="ABCG_EPDR"/>
    <property type="match status" value="1"/>
</dbReference>
<feature type="domain" description="ABC transporter" evidence="10">
    <location>
        <begin position="24"/>
        <end position="262"/>
    </location>
</feature>
<dbReference type="InterPro" id="IPR003593">
    <property type="entry name" value="AAA+_ATPase"/>
</dbReference>
<comment type="similarity">
    <text evidence="2">Belongs to the ABC transporter superfamily. ABCG family. Eye pigment precursor importer (TC 3.A.1.204) subfamily.</text>
</comment>
<evidence type="ECO:0000256" key="2">
    <source>
        <dbReference type="ARBA" id="ARBA00005814"/>
    </source>
</evidence>
<dbReference type="PANTHER" id="PTHR48041">
    <property type="entry name" value="ABC TRANSPORTER G FAMILY MEMBER 28"/>
    <property type="match status" value="1"/>
</dbReference>
<accession>A0AAW1JWV0</accession>
<dbReference type="PROSITE" id="PS50893">
    <property type="entry name" value="ABC_TRANSPORTER_2"/>
    <property type="match status" value="1"/>
</dbReference>
<evidence type="ECO:0000256" key="5">
    <source>
        <dbReference type="ARBA" id="ARBA00022741"/>
    </source>
</evidence>
<comment type="caution">
    <text evidence="11">The sequence shown here is derived from an EMBL/GenBank/DDBJ whole genome shotgun (WGS) entry which is preliminary data.</text>
</comment>
<proteinExistence type="inferred from homology"/>
<evidence type="ECO:0000313" key="11">
    <source>
        <dbReference type="EMBL" id="KAK9709103.1"/>
    </source>
</evidence>
<organism evidence="11 12">
    <name type="scientific">Popillia japonica</name>
    <name type="common">Japanese beetle</name>
    <dbReference type="NCBI Taxonomy" id="7064"/>
    <lineage>
        <taxon>Eukaryota</taxon>
        <taxon>Metazoa</taxon>
        <taxon>Ecdysozoa</taxon>
        <taxon>Arthropoda</taxon>
        <taxon>Hexapoda</taxon>
        <taxon>Insecta</taxon>
        <taxon>Pterygota</taxon>
        <taxon>Neoptera</taxon>
        <taxon>Endopterygota</taxon>
        <taxon>Coleoptera</taxon>
        <taxon>Polyphaga</taxon>
        <taxon>Scarabaeiformia</taxon>
        <taxon>Scarabaeidae</taxon>
        <taxon>Rutelinae</taxon>
        <taxon>Popillia</taxon>
    </lineage>
</organism>
<feature type="transmembrane region" description="Helical" evidence="9">
    <location>
        <begin position="375"/>
        <end position="398"/>
    </location>
</feature>
<feature type="transmembrane region" description="Helical" evidence="9">
    <location>
        <begin position="344"/>
        <end position="363"/>
    </location>
</feature>
<dbReference type="InterPro" id="IPR050352">
    <property type="entry name" value="ABCG_transporters"/>
</dbReference>
<dbReference type="PROSITE" id="PS00211">
    <property type="entry name" value="ABC_TRANSPORTER_1"/>
    <property type="match status" value="1"/>
</dbReference>
<dbReference type="PANTHER" id="PTHR48041:SF15">
    <property type="entry name" value="FI05267P"/>
    <property type="match status" value="1"/>
</dbReference>
<keyword evidence="4 9" id="KW-0812">Transmembrane</keyword>
<keyword evidence="8 9" id="KW-0472">Membrane</keyword>
<dbReference type="InterPro" id="IPR043926">
    <property type="entry name" value="ABCG_dom"/>
</dbReference>
<evidence type="ECO:0000313" key="12">
    <source>
        <dbReference type="Proteomes" id="UP001458880"/>
    </source>
</evidence>
<keyword evidence="7 9" id="KW-1133">Transmembrane helix</keyword>
<dbReference type="SMART" id="SM00382">
    <property type="entry name" value="AAA"/>
    <property type="match status" value="1"/>
</dbReference>
<evidence type="ECO:0000256" key="6">
    <source>
        <dbReference type="ARBA" id="ARBA00022840"/>
    </source>
</evidence>
<dbReference type="InterPro" id="IPR017871">
    <property type="entry name" value="ABC_transporter-like_CS"/>
</dbReference>
<dbReference type="Proteomes" id="UP001458880">
    <property type="component" value="Unassembled WGS sequence"/>
</dbReference>
<evidence type="ECO:0000256" key="4">
    <source>
        <dbReference type="ARBA" id="ARBA00022692"/>
    </source>
</evidence>
<feature type="transmembrane region" description="Helical" evidence="9">
    <location>
        <begin position="571"/>
        <end position="593"/>
    </location>
</feature>
<feature type="transmembrane region" description="Helical" evidence="9">
    <location>
        <begin position="494"/>
        <end position="515"/>
    </location>
</feature>
<name>A0AAW1JWV0_POPJA</name>
<dbReference type="InterPro" id="IPR013525">
    <property type="entry name" value="ABC2_TM"/>
</dbReference>
<feature type="transmembrane region" description="Helical" evidence="9">
    <location>
        <begin position="419"/>
        <end position="443"/>
    </location>
</feature>
<evidence type="ECO:0000256" key="8">
    <source>
        <dbReference type="ARBA" id="ARBA00023136"/>
    </source>
</evidence>
<keyword evidence="5" id="KW-0547">Nucleotide-binding</keyword>
<dbReference type="SUPFAM" id="SSF52540">
    <property type="entry name" value="P-loop containing nucleoside triphosphate hydrolases"/>
    <property type="match status" value="1"/>
</dbReference>
<dbReference type="GO" id="GO:0005886">
    <property type="term" value="C:plasma membrane"/>
    <property type="evidence" value="ECO:0007669"/>
    <property type="project" value="TreeGrafter"/>
</dbReference>
<protein>
    <submittedName>
        <fullName evidence="11">ABC-2 type transporter</fullName>
    </submittedName>
</protein>
<dbReference type="Gene3D" id="3.40.50.300">
    <property type="entry name" value="P-loop containing nucleotide triphosphate hydrolases"/>
    <property type="match status" value="1"/>
</dbReference>
<keyword evidence="12" id="KW-1185">Reference proteome</keyword>
<evidence type="ECO:0000256" key="9">
    <source>
        <dbReference type="SAM" id="Phobius"/>
    </source>
</evidence>
<evidence type="ECO:0000259" key="10">
    <source>
        <dbReference type="PROSITE" id="PS50893"/>
    </source>
</evidence>
<reference evidence="11 12" key="1">
    <citation type="journal article" date="2024" name="BMC Genomics">
        <title>De novo assembly and annotation of Popillia japonica's genome with initial clues to its potential as an invasive pest.</title>
        <authorList>
            <person name="Cucini C."/>
            <person name="Boschi S."/>
            <person name="Funari R."/>
            <person name="Cardaioli E."/>
            <person name="Iannotti N."/>
            <person name="Marturano G."/>
            <person name="Paoli F."/>
            <person name="Bruttini M."/>
            <person name="Carapelli A."/>
            <person name="Frati F."/>
            <person name="Nardi F."/>
        </authorList>
    </citation>
    <scope>NUCLEOTIDE SEQUENCE [LARGE SCALE GENOMIC DNA]</scope>
    <source>
        <strain evidence="11">DMR45628</strain>
    </source>
</reference>
<evidence type="ECO:0000256" key="1">
    <source>
        <dbReference type="ARBA" id="ARBA00004141"/>
    </source>
</evidence>
<dbReference type="FunFam" id="3.40.50.300:FF:001077">
    <property type="entry name" value="Uncharacterized protein, isoform A"/>
    <property type="match status" value="1"/>
</dbReference>
<dbReference type="GO" id="GO:0005524">
    <property type="term" value="F:ATP binding"/>
    <property type="evidence" value="ECO:0007669"/>
    <property type="project" value="UniProtKB-KW"/>
</dbReference>
<dbReference type="EMBL" id="JASPKY010000317">
    <property type="protein sequence ID" value="KAK9709103.1"/>
    <property type="molecule type" value="Genomic_DNA"/>
</dbReference>
<comment type="subcellular location">
    <subcellularLocation>
        <location evidence="1">Membrane</location>
        <topology evidence="1">Multi-pass membrane protein</topology>
    </subcellularLocation>
</comment>
<keyword evidence="3" id="KW-0813">Transport</keyword>